<accession>A0ABM1SFU7</accession>
<evidence type="ECO:0000256" key="2">
    <source>
        <dbReference type="ARBA" id="ARBA00007193"/>
    </source>
</evidence>
<dbReference type="RefSeq" id="XP_022242501.1">
    <property type="nucleotide sequence ID" value="XM_022386793.1"/>
</dbReference>
<evidence type="ECO:0000256" key="3">
    <source>
        <dbReference type="ARBA" id="ARBA00022448"/>
    </source>
</evidence>
<dbReference type="InterPro" id="IPR020903">
    <property type="entry name" value="ENaC_CS"/>
</dbReference>
<dbReference type="PANTHER" id="PTHR11690">
    <property type="entry name" value="AMILORIDE-SENSITIVE SODIUM CHANNEL-RELATED"/>
    <property type="match status" value="1"/>
</dbReference>
<dbReference type="InterPro" id="IPR001873">
    <property type="entry name" value="ENaC"/>
</dbReference>
<gene>
    <name evidence="14 15" type="primary">LOC111085926</name>
</gene>
<reference evidence="14 15" key="1">
    <citation type="submission" date="2025-05" db="UniProtKB">
        <authorList>
            <consortium name="RefSeq"/>
        </authorList>
    </citation>
    <scope>IDENTIFICATION</scope>
    <source>
        <tissue evidence="14 15">Muscle</tissue>
    </source>
</reference>
<comment type="similarity">
    <text evidence="2 12">Belongs to the amiloride-sensitive sodium channel (TC 1.A.6) family.</text>
</comment>
<dbReference type="Gene3D" id="1.20.120.20">
    <property type="entry name" value="Apolipoprotein"/>
    <property type="match status" value="1"/>
</dbReference>
<dbReference type="PANTHER" id="PTHR11690:SF248">
    <property type="entry name" value="PICKPOCKET 17, ISOFORM A"/>
    <property type="match status" value="1"/>
</dbReference>
<dbReference type="RefSeq" id="XP_022242502.1">
    <property type="nucleotide sequence ID" value="XM_022386794.1"/>
</dbReference>
<keyword evidence="4 12" id="KW-0894">Sodium channel</keyword>
<dbReference type="Pfam" id="PF00858">
    <property type="entry name" value="ASC"/>
    <property type="match status" value="1"/>
</dbReference>
<evidence type="ECO:0000256" key="9">
    <source>
        <dbReference type="ARBA" id="ARBA00023136"/>
    </source>
</evidence>
<sequence>MMTKKLLEPVTEAIGLELTTHLKQILENTVTKSLIKDIPFTTSNIDLLKESMLNKTLSPTNMLDIDEPMSFTEGLVEENSIVKNQSLNVFTKAAAFTNVLDEIENKIQITDPIVNGVTNNVISSAALLGDTVNSLQQATKDLTGDITSSLQEVVDKTSQITDSIVDKATDQVINSSDSLLKNTLNSLQQATNDLTGDITSSLQDPTKLLSGDSLISNVLDVLDANLISNIILDLTTQVVNNVVSPLNKSLVGVVNQVTDQILKDVISQISNLPETLSTRLLEDVTKLDLTGNILQINDILGKLQDTLENTVLSKVLDLTGLNLKNLVSSVLELVPNLLNTLVNDRLSRNDFKKYGIRAQDFIRGCLIDQKVCSYRNFSVWQNEQYGNCFTFNDYSNKDQNFIKKISNKFGSVYGLRLLLKISNRQENVPFYSPQSGVRVVVHSPSEIAFPEDSGVDIPPRMTGTISVEKREIHRLERPHGICSYESDVEGWKLVADKFNYSKSACLKACRTKQILTNCNCALSMRLAEFMDQDAEMCPVGEVDKCVNNQLVSENCTCDPGCREHQYKTTAAYSLMNEDHLCVGDLMGILGTDSEGGLCGENT</sequence>
<keyword evidence="3 12" id="KW-0813">Transport</keyword>
<keyword evidence="10 12" id="KW-0739">Sodium transport</keyword>
<keyword evidence="5 12" id="KW-0812">Transmembrane</keyword>
<protein>
    <submittedName>
        <fullName evidence="14 15">Uncharacterized protein LOC111085926</fullName>
    </submittedName>
</protein>
<evidence type="ECO:0000256" key="12">
    <source>
        <dbReference type="RuleBase" id="RU000679"/>
    </source>
</evidence>
<organism evidence="13 15">
    <name type="scientific">Limulus polyphemus</name>
    <name type="common">Atlantic horseshoe crab</name>
    <dbReference type="NCBI Taxonomy" id="6850"/>
    <lineage>
        <taxon>Eukaryota</taxon>
        <taxon>Metazoa</taxon>
        <taxon>Ecdysozoa</taxon>
        <taxon>Arthropoda</taxon>
        <taxon>Chelicerata</taxon>
        <taxon>Merostomata</taxon>
        <taxon>Xiphosura</taxon>
        <taxon>Limulidae</taxon>
        <taxon>Limulus</taxon>
    </lineage>
</organism>
<evidence type="ECO:0000313" key="14">
    <source>
        <dbReference type="RefSeq" id="XP_022242501.1"/>
    </source>
</evidence>
<evidence type="ECO:0000256" key="6">
    <source>
        <dbReference type="ARBA" id="ARBA00022989"/>
    </source>
</evidence>
<evidence type="ECO:0000256" key="11">
    <source>
        <dbReference type="ARBA" id="ARBA00023303"/>
    </source>
</evidence>
<evidence type="ECO:0000313" key="13">
    <source>
        <dbReference type="Proteomes" id="UP000694941"/>
    </source>
</evidence>
<keyword evidence="11 12" id="KW-0407">Ion channel</keyword>
<dbReference type="Gene3D" id="2.60.470.10">
    <property type="entry name" value="Acid-sensing ion channels like domains"/>
    <property type="match status" value="1"/>
</dbReference>
<proteinExistence type="inferred from homology"/>
<keyword evidence="8 12" id="KW-0406">Ion transport</keyword>
<evidence type="ECO:0000256" key="7">
    <source>
        <dbReference type="ARBA" id="ARBA00023053"/>
    </source>
</evidence>
<keyword evidence="7" id="KW-0915">Sodium</keyword>
<keyword evidence="13" id="KW-1185">Reference proteome</keyword>
<keyword evidence="9" id="KW-0472">Membrane</keyword>
<dbReference type="PROSITE" id="PS01206">
    <property type="entry name" value="ASC"/>
    <property type="match status" value="1"/>
</dbReference>
<evidence type="ECO:0000256" key="8">
    <source>
        <dbReference type="ARBA" id="ARBA00023065"/>
    </source>
</evidence>
<evidence type="ECO:0000256" key="5">
    <source>
        <dbReference type="ARBA" id="ARBA00022692"/>
    </source>
</evidence>
<name>A0ABM1SFU7_LIMPO</name>
<evidence type="ECO:0000256" key="10">
    <source>
        <dbReference type="ARBA" id="ARBA00023201"/>
    </source>
</evidence>
<comment type="subcellular location">
    <subcellularLocation>
        <location evidence="1">Membrane</location>
        <topology evidence="1">Multi-pass membrane protein</topology>
    </subcellularLocation>
</comment>
<dbReference type="Proteomes" id="UP000694941">
    <property type="component" value="Unplaced"/>
</dbReference>
<keyword evidence="6" id="KW-1133">Transmembrane helix</keyword>
<evidence type="ECO:0000256" key="4">
    <source>
        <dbReference type="ARBA" id="ARBA00022461"/>
    </source>
</evidence>
<dbReference type="GeneID" id="111085926"/>
<evidence type="ECO:0000256" key="1">
    <source>
        <dbReference type="ARBA" id="ARBA00004141"/>
    </source>
</evidence>
<evidence type="ECO:0000313" key="15">
    <source>
        <dbReference type="RefSeq" id="XP_022242502.1"/>
    </source>
</evidence>
<dbReference type="PRINTS" id="PR01078">
    <property type="entry name" value="AMINACHANNEL"/>
</dbReference>